<feature type="region of interest" description="Disordered" evidence="1">
    <location>
        <begin position="438"/>
        <end position="491"/>
    </location>
</feature>
<feature type="compositionally biased region" description="Low complexity" evidence="1">
    <location>
        <begin position="323"/>
        <end position="333"/>
    </location>
</feature>
<sequence length="708" mass="78893">MPPVQRTFTIIPQGRSLASNGAGDSAPIRPMTSKQVRKAYKAANKAPPMSKAERIKQEKAEQERIRKEFEKEKTAARAKAARDRKRDKENAEKEEKKKKRQPLVTVRPSQDTISWFVRGNGSGKKRDCAGRGIEEEKAPEAAPPPSPIAEESEEEQMPEMPPIKDPTQEEPLGLEKVPDNEKNSDPPPECLTTQLDIVDFQMMDNFDVGSGAPSEKQITGDSVAVAAIIKNPEPRPPNGSVEMLDDLDVGIRGDANKPPDGETITITIKENLEPNPQIPRLEQKSLPELDLISEEDDFELEMLALEAMTQKQLSRKSNPKLNQRSSQKSSQRSSQKHKKCNLTPNNRPNPTRRSTSFERDLGLDVKGLLDTSVTKHRSNRPPDRKFLIPPPPPPPRRRSPSPRSPIAQRPQLPPLSTQAIFSNLDDFFPTSSQLALELEEDTEFLTPKPKPSALKPTPASKSRSPYRSPEILSPETPSESPTPKKRFFTSSGNNEMLALALHRSRRDAALEELGRKEDMRLEVGMIAQMEKEAEKKKQSAIKVERPKPKIMNTMNQPRPLLHLAEKKLAAIREANKKASPKDAKRMTQWNPNKMRPIEVPKDIASKQPKAIPPIESKVTPMKASRHIPPQGLKKQTPIQQQSKTIPPLDKQPGPPTKPLGTPMLTDANKENIAPPPAADINAPGSNYLSASQETEYGGIGLTKRRWNL</sequence>
<feature type="compositionally biased region" description="Basic and acidic residues" evidence="1">
    <location>
        <begin position="51"/>
        <end position="95"/>
    </location>
</feature>
<gene>
    <name evidence="2" type="ORF">PT974_04863</name>
</gene>
<feature type="compositionally biased region" description="Low complexity" evidence="1">
    <location>
        <begin position="343"/>
        <end position="354"/>
    </location>
</feature>
<keyword evidence="3" id="KW-1185">Reference proteome</keyword>
<feature type="region of interest" description="Disordered" evidence="1">
    <location>
        <begin position="531"/>
        <end position="559"/>
    </location>
</feature>
<name>A0ABR0SQD2_9HYPO</name>
<feature type="region of interest" description="Disordered" evidence="1">
    <location>
        <begin position="1"/>
        <end position="194"/>
    </location>
</feature>
<feature type="compositionally biased region" description="Polar residues" evidence="1">
    <location>
        <begin position="1"/>
        <end position="10"/>
    </location>
</feature>
<feature type="region of interest" description="Disordered" evidence="1">
    <location>
        <begin position="574"/>
        <end position="686"/>
    </location>
</feature>
<dbReference type="EMBL" id="JAVFKD010000010">
    <property type="protein sequence ID" value="KAK5994389.1"/>
    <property type="molecule type" value="Genomic_DNA"/>
</dbReference>
<dbReference type="Proteomes" id="UP001338125">
    <property type="component" value="Unassembled WGS sequence"/>
</dbReference>
<comment type="caution">
    <text evidence="2">The sequence shown here is derived from an EMBL/GenBank/DDBJ whole genome shotgun (WGS) entry which is preliminary data.</text>
</comment>
<evidence type="ECO:0000256" key="1">
    <source>
        <dbReference type="SAM" id="MobiDB-lite"/>
    </source>
</evidence>
<organism evidence="2 3">
    <name type="scientific">Cladobotryum mycophilum</name>
    <dbReference type="NCBI Taxonomy" id="491253"/>
    <lineage>
        <taxon>Eukaryota</taxon>
        <taxon>Fungi</taxon>
        <taxon>Dikarya</taxon>
        <taxon>Ascomycota</taxon>
        <taxon>Pezizomycotina</taxon>
        <taxon>Sordariomycetes</taxon>
        <taxon>Hypocreomycetidae</taxon>
        <taxon>Hypocreales</taxon>
        <taxon>Hypocreaceae</taxon>
        <taxon>Cladobotryum</taxon>
    </lineage>
</organism>
<evidence type="ECO:0000313" key="2">
    <source>
        <dbReference type="EMBL" id="KAK5994389.1"/>
    </source>
</evidence>
<feature type="compositionally biased region" description="Basic and acidic residues" evidence="1">
    <location>
        <begin position="574"/>
        <end position="585"/>
    </location>
</feature>
<protein>
    <submittedName>
        <fullName evidence="2">Uncharacterized protein</fullName>
    </submittedName>
</protein>
<proteinExistence type="predicted"/>
<feature type="compositionally biased region" description="Basic and acidic residues" evidence="1">
    <location>
        <begin position="124"/>
        <end position="139"/>
    </location>
</feature>
<feature type="compositionally biased region" description="Basic and acidic residues" evidence="1">
    <location>
        <begin position="595"/>
        <end position="604"/>
    </location>
</feature>
<accession>A0ABR0SQD2</accession>
<feature type="compositionally biased region" description="Low complexity" evidence="1">
    <location>
        <begin position="468"/>
        <end position="481"/>
    </location>
</feature>
<feature type="region of interest" description="Disordered" evidence="1">
    <location>
        <begin position="310"/>
        <end position="418"/>
    </location>
</feature>
<evidence type="ECO:0000313" key="3">
    <source>
        <dbReference type="Proteomes" id="UP001338125"/>
    </source>
</evidence>
<reference evidence="2 3" key="1">
    <citation type="submission" date="2024-01" db="EMBL/GenBank/DDBJ databases">
        <title>Complete genome of Cladobotryum mycophilum ATHUM6906.</title>
        <authorList>
            <person name="Christinaki A.C."/>
            <person name="Myridakis A.I."/>
            <person name="Kouvelis V.N."/>
        </authorList>
    </citation>
    <scope>NUCLEOTIDE SEQUENCE [LARGE SCALE GENOMIC DNA]</scope>
    <source>
        <strain evidence="2 3">ATHUM6906</strain>
    </source>
</reference>
<feature type="compositionally biased region" description="Basic and acidic residues" evidence="1">
    <location>
        <begin position="531"/>
        <end position="547"/>
    </location>
</feature>